<evidence type="ECO:0000313" key="2">
    <source>
        <dbReference type="Proteomes" id="UP000276133"/>
    </source>
</evidence>
<proteinExistence type="predicted"/>
<dbReference type="EMBL" id="REGN01003201">
    <property type="protein sequence ID" value="RNA23880.1"/>
    <property type="molecule type" value="Genomic_DNA"/>
</dbReference>
<dbReference type="Proteomes" id="UP000276133">
    <property type="component" value="Unassembled WGS sequence"/>
</dbReference>
<protein>
    <submittedName>
        <fullName evidence="1">Uncharacterized protein</fullName>
    </submittedName>
</protein>
<accession>A0A3M7RKE9</accession>
<comment type="caution">
    <text evidence="1">The sequence shown here is derived from an EMBL/GenBank/DDBJ whole genome shotgun (WGS) entry which is preliminary data.</text>
</comment>
<keyword evidence="2" id="KW-1185">Reference proteome</keyword>
<organism evidence="1 2">
    <name type="scientific">Brachionus plicatilis</name>
    <name type="common">Marine rotifer</name>
    <name type="synonym">Brachionus muelleri</name>
    <dbReference type="NCBI Taxonomy" id="10195"/>
    <lineage>
        <taxon>Eukaryota</taxon>
        <taxon>Metazoa</taxon>
        <taxon>Spiralia</taxon>
        <taxon>Gnathifera</taxon>
        <taxon>Rotifera</taxon>
        <taxon>Eurotatoria</taxon>
        <taxon>Monogononta</taxon>
        <taxon>Pseudotrocha</taxon>
        <taxon>Ploima</taxon>
        <taxon>Brachionidae</taxon>
        <taxon>Brachionus</taxon>
    </lineage>
</organism>
<name>A0A3M7RKE9_BRAPC</name>
<sequence length="113" mass="13608">MKKHNLENFLLYNLNLEFEAFKKNLLFMRYLKMDKSTTKNPFQSTSFKIFNDSIENKTEIDSLIKQFKPIKSNLERSCCQNSCTFYNTRSIINSNKKKLKNKKIFYIAYSTRY</sequence>
<evidence type="ECO:0000313" key="1">
    <source>
        <dbReference type="EMBL" id="RNA23880.1"/>
    </source>
</evidence>
<gene>
    <name evidence="1" type="ORF">BpHYR1_043774</name>
</gene>
<dbReference type="AlphaFoldDB" id="A0A3M7RKE9"/>
<reference evidence="1 2" key="1">
    <citation type="journal article" date="2018" name="Sci. Rep.">
        <title>Genomic signatures of local adaptation to the degree of environmental predictability in rotifers.</title>
        <authorList>
            <person name="Franch-Gras L."/>
            <person name="Hahn C."/>
            <person name="Garcia-Roger E.M."/>
            <person name="Carmona M.J."/>
            <person name="Serra M."/>
            <person name="Gomez A."/>
        </authorList>
    </citation>
    <scope>NUCLEOTIDE SEQUENCE [LARGE SCALE GENOMIC DNA]</scope>
    <source>
        <strain evidence="1">HYR1</strain>
    </source>
</reference>